<dbReference type="AlphaFoldDB" id="A0A1L7WQS4"/>
<accession>A0A1L7WQS4</accession>
<feature type="region of interest" description="Disordered" evidence="1">
    <location>
        <begin position="429"/>
        <end position="462"/>
    </location>
</feature>
<feature type="region of interest" description="Disordered" evidence="1">
    <location>
        <begin position="124"/>
        <end position="170"/>
    </location>
</feature>
<reference evidence="2 3" key="1">
    <citation type="submission" date="2016-03" db="EMBL/GenBank/DDBJ databases">
        <authorList>
            <person name="Ploux O."/>
        </authorList>
    </citation>
    <scope>NUCLEOTIDE SEQUENCE [LARGE SCALE GENOMIC DNA]</scope>
    <source>
        <strain evidence="2 3">UAMH 11012</strain>
    </source>
</reference>
<dbReference type="Proteomes" id="UP000184330">
    <property type="component" value="Unassembled WGS sequence"/>
</dbReference>
<dbReference type="EMBL" id="FJOG01000006">
    <property type="protein sequence ID" value="CZR55101.1"/>
    <property type="molecule type" value="Genomic_DNA"/>
</dbReference>
<feature type="region of interest" description="Disordered" evidence="1">
    <location>
        <begin position="272"/>
        <end position="292"/>
    </location>
</feature>
<proteinExistence type="predicted"/>
<evidence type="ECO:0000256" key="1">
    <source>
        <dbReference type="SAM" id="MobiDB-lite"/>
    </source>
</evidence>
<dbReference type="OrthoDB" id="10669930at2759"/>
<organism evidence="2 3">
    <name type="scientific">Phialocephala subalpina</name>
    <dbReference type="NCBI Taxonomy" id="576137"/>
    <lineage>
        <taxon>Eukaryota</taxon>
        <taxon>Fungi</taxon>
        <taxon>Dikarya</taxon>
        <taxon>Ascomycota</taxon>
        <taxon>Pezizomycotina</taxon>
        <taxon>Leotiomycetes</taxon>
        <taxon>Helotiales</taxon>
        <taxon>Mollisiaceae</taxon>
        <taxon>Phialocephala</taxon>
        <taxon>Phialocephala fortinii species complex</taxon>
    </lineage>
</organism>
<evidence type="ECO:0000313" key="3">
    <source>
        <dbReference type="Proteomes" id="UP000184330"/>
    </source>
</evidence>
<keyword evidence="3" id="KW-1185">Reference proteome</keyword>
<gene>
    <name evidence="2" type="ORF">PAC_04987</name>
</gene>
<protein>
    <submittedName>
        <fullName evidence="2">Uncharacterized protein</fullName>
    </submittedName>
</protein>
<name>A0A1L7WQS4_9HELO</name>
<sequence length="587" mass="65449">MLSKPYDQHNYDQLREECRVRKINRKGCDVRHELLQFLIDYDKQHRQQQARVVYNEDNDPDGELERAQIAEDIATERHDLLGSKAAEAYHKAEAQKLQTKNRNTNAAIDTKERARLKDLNNRVHATRQKQRQMAAKSRAARDNASSSTYTKRAITNPENVGPPAKKAKGDEKAYLVSDTPVQARAPHLFLDAAGTVVKGDDCRHISHKCGSFGPEEVLVDRSGYYAVFPSGGAGDKACFECFDFWKSREFWVFPNGAIGKLEFVKKSETLSQADPLQQPTHAPGPSRPSVMKKVATQPHPVSTNRPKIPRVNTVSSTYLENLPSSTAMKHIPSSVKNVQTPSLDEQSRIPPGIYVANKISAPYLFFPAEELEVRSDRATMLTTSEKTLKSRAKKLVMNCFERLSSREVKFYGQVVNIQLVKKAAKVAATELQSESGPSRQTSRARGTIQPSSETGSEATAAPVEGRPGADICAVQAAQPPATTWRDPNDKLPNLVFDIPVAGTQIGSPYLHIPASQLKVRGDRLKEIKAKYIAFEVEEVMGDVTGYYVLFAMCDRKNLVGCYKYFKENPKLNVIYGKTIDLVLVEED</sequence>
<feature type="compositionally biased region" description="Polar residues" evidence="1">
    <location>
        <begin position="430"/>
        <end position="457"/>
    </location>
</feature>
<evidence type="ECO:0000313" key="2">
    <source>
        <dbReference type="EMBL" id="CZR55101.1"/>
    </source>
</evidence>